<dbReference type="OrthoDB" id="10663493at2759"/>
<keyword evidence="2" id="KW-1185">Reference proteome</keyword>
<dbReference type="EMBL" id="FO082047">
    <property type="protein sequence ID" value="CCE86190.1"/>
    <property type="molecule type" value="Genomic_DNA"/>
</dbReference>
<dbReference type="eggNOG" id="ENOG502RQKC">
    <property type="taxonomic scope" value="Eukaryota"/>
</dbReference>
<dbReference type="AlphaFoldDB" id="G8Y329"/>
<dbReference type="Proteomes" id="UP000005222">
    <property type="component" value="Chromosome M"/>
</dbReference>
<dbReference type="HOGENOM" id="CLU_1304820_0_0_1"/>
<accession>G8Y329</accession>
<gene>
    <name evidence="1" type="primary">Piso0_005846</name>
    <name evidence="1" type="ORF">GNLVRS01_PISO0M23596g</name>
</gene>
<evidence type="ECO:0000313" key="1">
    <source>
        <dbReference type="EMBL" id="CCE86190.1"/>
    </source>
</evidence>
<name>G8Y329_PICSO</name>
<organism evidence="1 2">
    <name type="scientific">Pichia sorbitophila (strain ATCC MYA-4447 / BCRC 22081 / CBS 7064 / NBRC 10061 / NRRL Y-12695)</name>
    <name type="common">Hybrid yeast</name>
    <dbReference type="NCBI Taxonomy" id="559304"/>
    <lineage>
        <taxon>Eukaryota</taxon>
        <taxon>Fungi</taxon>
        <taxon>Dikarya</taxon>
        <taxon>Ascomycota</taxon>
        <taxon>Saccharomycotina</taxon>
        <taxon>Pichiomycetes</taxon>
        <taxon>Debaryomycetaceae</taxon>
        <taxon>Millerozyma</taxon>
    </lineage>
</organism>
<sequence length="213" mass="24288">MHQTAGKIDDTYRRKTQSISSKRMLRTYYGSFPPATLEQKSTDMALKSFGRAISKTGFISREIDFRRGKPQDLLFLTNHIDSLMFKVHLKNALIAQTIDFDSYCSGSHGSIDITAMQLKFGLDGSSDVWIHESDFVDFKSLLLQEYFEQSKNLQPDASIGYSGLIPTQTEIKDFDDHFQKNVLPLIEDCTPQTHLAKNFDPLMEHGLRTEKNP</sequence>
<protein>
    <submittedName>
        <fullName evidence="1">Piso0_005846 protein</fullName>
    </submittedName>
</protein>
<dbReference type="InParanoid" id="G8Y329"/>
<evidence type="ECO:0000313" key="2">
    <source>
        <dbReference type="Proteomes" id="UP000005222"/>
    </source>
</evidence>
<reference evidence="1 2" key="1">
    <citation type="journal article" date="2012" name="G3 (Bethesda)">
        <title>Pichia sorbitophila, an interspecies yeast hybrid reveals early steps of genome resolution following polyploidization.</title>
        <authorList>
            <person name="Leh Louis V."/>
            <person name="Despons L."/>
            <person name="Friedrich A."/>
            <person name="Martin T."/>
            <person name="Durrens P."/>
            <person name="Casaregola S."/>
            <person name="Neuveglise C."/>
            <person name="Fairhead C."/>
            <person name="Marck C."/>
            <person name="Cruz J.A."/>
            <person name="Straub M.L."/>
            <person name="Kugler V."/>
            <person name="Sacerdot C."/>
            <person name="Uzunov Z."/>
            <person name="Thierry A."/>
            <person name="Weiss S."/>
            <person name="Bleykasten C."/>
            <person name="De Montigny J."/>
            <person name="Jacques N."/>
            <person name="Jung P."/>
            <person name="Lemaire M."/>
            <person name="Mallet S."/>
            <person name="Morel G."/>
            <person name="Richard G.F."/>
            <person name="Sarkar A."/>
            <person name="Savel G."/>
            <person name="Schacherer J."/>
            <person name="Seret M.L."/>
            <person name="Talla E."/>
            <person name="Samson G."/>
            <person name="Jubin C."/>
            <person name="Poulain J."/>
            <person name="Vacherie B."/>
            <person name="Barbe V."/>
            <person name="Pelletier E."/>
            <person name="Sherman D.J."/>
            <person name="Westhof E."/>
            <person name="Weissenbach J."/>
            <person name="Baret P.V."/>
            <person name="Wincker P."/>
            <person name="Gaillardin C."/>
            <person name="Dujon B."/>
            <person name="Souciet J.L."/>
        </authorList>
    </citation>
    <scope>NUCLEOTIDE SEQUENCE [LARGE SCALE GENOMIC DNA]</scope>
    <source>
        <strain evidence="2">ATCC MYA-4447 / BCRC 22081 / CBS 7064 / NBRC 10061 / NRRL Y-12695</strain>
    </source>
</reference>
<proteinExistence type="predicted"/>